<evidence type="ECO:0000256" key="5">
    <source>
        <dbReference type="ARBA" id="ARBA00023136"/>
    </source>
</evidence>
<feature type="transmembrane region" description="Helical" evidence="6">
    <location>
        <begin position="88"/>
        <end position="107"/>
    </location>
</feature>
<evidence type="ECO:0000256" key="3">
    <source>
        <dbReference type="ARBA" id="ARBA00022692"/>
    </source>
</evidence>
<evidence type="ECO:0000256" key="2">
    <source>
        <dbReference type="ARBA" id="ARBA00022448"/>
    </source>
</evidence>
<evidence type="ECO:0000313" key="8">
    <source>
        <dbReference type="EMBL" id="ASJ52238.1"/>
    </source>
</evidence>
<evidence type="ECO:0000259" key="7">
    <source>
        <dbReference type="PROSITE" id="PS50850"/>
    </source>
</evidence>
<keyword evidence="3 6" id="KW-0812">Transmembrane</keyword>
<feature type="transmembrane region" description="Helical" evidence="6">
    <location>
        <begin position="305"/>
        <end position="321"/>
    </location>
</feature>
<dbReference type="InterPro" id="IPR050327">
    <property type="entry name" value="Proton-linked_MCT"/>
</dbReference>
<dbReference type="InterPro" id="IPR020846">
    <property type="entry name" value="MFS_dom"/>
</dbReference>
<feature type="transmembrane region" description="Helical" evidence="6">
    <location>
        <begin position="179"/>
        <end position="199"/>
    </location>
</feature>
<keyword evidence="2" id="KW-0813">Transport</keyword>
<dbReference type="Gene3D" id="1.20.1250.20">
    <property type="entry name" value="MFS general substrate transporter like domains"/>
    <property type="match status" value="2"/>
</dbReference>
<dbReference type="EMBL" id="CP018145">
    <property type="protein sequence ID" value="ASJ52238.1"/>
    <property type="molecule type" value="Genomic_DNA"/>
</dbReference>
<evidence type="ECO:0000256" key="6">
    <source>
        <dbReference type="SAM" id="Phobius"/>
    </source>
</evidence>
<keyword evidence="4 6" id="KW-1133">Transmembrane helix</keyword>
<keyword evidence="5 6" id="KW-0472">Membrane</keyword>
<feature type="domain" description="Major facilitator superfamily (MFS) profile" evidence="7">
    <location>
        <begin position="21"/>
        <end position="418"/>
    </location>
</feature>
<dbReference type="Proteomes" id="UP000197781">
    <property type="component" value="Chromosome"/>
</dbReference>
<feature type="transmembrane region" description="Helical" evidence="6">
    <location>
        <begin position="363"/>
        <end position="385"/>
    </location>
</feature>
<feature type="transmembrane region" description="Helical" evidence="6">
    <location>
        <begin position="240"/>
        <end position="261"/>
    </location>
</feature>
<dbReference type="Pfam" id="PF07690">
    <property type="entry name" value="MFS_1"/>
    <property type="match status" value="1"/>
</dbReference>
<dbReference type="PANTHER" id="PTHR11360:SF317">
    <property type="entry name" value="MAJOR FACILITATOR SUPERFAMILY (MFS) PROFILE DOMAIN-CONTAINING PROTEIN-RELATED"/>
    <property type="match status" value="1"/>
</dbReference>
<feature type="transmembrane region" description="Helical" evidence="6">
    <location>
        <begin position="397"/>
        <end position="417"/>
    </location>
</feature>
<dbReference type="AlphaFoldDB" id="A0A220MB71"/>
<organism evidence="8 9">
    <name type="scientific">Brevibacillus formosus</name>
    <dbReference type="NCBI Taxonomy" id="54913"/>
    <lineage>
        <taxon>Bacteria</taxon>
        <taxon>Bacillati</taxon>
        <taxon>Bacillota</taxon>
        <taxon>Bacilli</taxon>
        <taxon>Bacillales</taxon>
        <taxon>Paenibacillaceae</taxon>
        <taxon>Brevibacillus</taxon>
    </lineage>
</organism>
<feature type="transmembrane region" description="Helical" evidence="6">
    <location>
        <begin position="20"/>
        <end position="39"/>
    </location>
</feature>
<gene>
    <name evidence="8" type="ORF">BP422_01015</name>
</gene>
<feature type="transmembrane region" description="Helical" evidence="6">
    <location>
        <begin position="113"/>
        <end position="134"/>
    </location>
</feature>
<evidence type="ECO:0000256" key="1">
    <source>
        <dbReference type="ARBA" id="ARBA00004651"/>
    </source>
</evidence>
<dbReference type="PROSITE" id="PS50850">
    <property type="entry name" value="MFS"/>
    <property type="match status" value="1"/>
</dbReference>
<dbReference type="InterPro" id="IPR011701">
    <property type="entry name" value="MFS"/>
</dbReference>
<name>A0A220MB71_9BACL</name>
<comment type="subcellular location">
    <subcellularLocation>
        <location evidence="1">Cell membrane</location>
        <topology evidence="1">Multi-pass membrane protein</topology>
    </subcellularLocation>
</comment>
<dbReference type="KEGG" id="bfm:BP422_01015"/>
<proteinExistence type="predicted"/>
<reference evidence="8 9" key="1">
    <citation type="submission" date="2016-11" db="EMBL/GenBank/DDBJ databases">
        <authorList>
            <person name="Jaros S."/>
            <person name="Januszkiewicz K."/>
            <person name="Wedrychowicz H."/>
        </authorList>
    </citation>
    <scope>NUCLEOTIDE SEQUENCE [LARGE SCALE GENOMIC DNA]</scope>
    <source>
        <strain evidence="8 9">NF2</strain>
    </source>
</reference>
<dbReference type="CDD" id="cd17353">
    <property type="entry name" value="MFS_OFA_like"/>
    <property type="match status" value="1"/>
</dbReference>
<dbReference type="SUPFAM" id="SSF103473">
    <property type="entry name" value="MFS general substrate transporter"/>
    <property type="match status" value="1"/>
</dbReference>
<feature type="transmembrane region" description="Helical" evidence="6">
    <location>
        <begin position="327"/>
        <end position="351"/>
    </location>
</feature>
<dbReference type="GO" id="GO:0022857">
    <property type="term" value="F:transmembrane transporter activity"/>
    <property type="evidence" value="ECO:0007669"/>
    <property type="project" value="InterPro"/>
</dbReference>
<dbReference type="InterPro" id="IPR036259">
    <property type="entry name" value="MFS_trans_sf"/>
</dbReference>
<evidence type="ECO:0000256" key="4">
    <source>
        <dbReference type="ARBA" id="ARBA00022989"/>
    </source>
</evidence>
<dbReference type="PANTHER" id="PTHR11360">
    <property type="entry name" value="MONOCARBOXYLATE TRANSPORTER"/>
    <property type="match status" value="1"/>
</dbReference>
<evidence type="ECO:0000313" key="9">
    <source>
        <dbReference type="Proteomes" id="UP000197781"/>
    </source>
</evidence>
<feature type="transmembrane region" description="Helical" evidence="6">
    <location>
        <begin position="267"/>
        <end position="285"/>
    </location>
</feature>
<protein>
    <submittedName>
        <fullName evidence="8">MFS transporter</fullName>
    </submittedName>
</protein>
<sequence length="435" mass="46762">MLKTIAKEMNDLEQKVKNRWLIALAAVGIHISIGSVYAWSVFLKPITKQFGWDLPDVQFTFSLAILFLGLSAAFLGHYVEKHGPRKAGILASIFFGVGTVGAGLAIQLSSLPLLYLCYGVLGGIGLGVGYITPVSTLVKWFPDRRGLATGLAIMGFGFASMIASPIMNALIANVGIANTFYILGIIYFVVMLASAQYLAPPPKGWVPAGFSAEGTVGSKQIKKDLCQLTANEAIKTRRFYWLWLMLFINVTCGIAVISVASPMAQEMVGMSVGTAALMVGLNGLFNGGGRIGWASLSDFIGRPNTYTAFFAIQMVLFFLLPNMSNPILFMVAMFIIMTCYGGGFASIPAYIGDLFGTKQLGAIHGYILTAWAAAGLAGPIFAAWVRKTTDSYTGTMSVFAGMFVVALVISLLVRLDIKKLKEEAKQREKSVELAS</sequence>
<dbReference type="GO" id="GO:0005886">
    <property type="term" value="C:plasma membrane"/>
    <property type="evidence" value="ECO:0007669"/>
    <property type="project" value="UniProtKB-SubCell"/>
</dbReference>
<accession>A0A220MB71</accession>
<feature type="transmembrane region" description="Helical" evidence="6">
    <location>
        <begin position="146"/>
        <end position="167"/>
    </location>
</feature>
<feature type="transmembrane region" description="Helical" evidence="6">
    <location>
        <begin position="59"/>
        <end position="76"/>
    </location>
</feature>